<dbReference type="GO" id="GO:0005198">
    <property type="term" value="F:structural molecule activity"/>
    <property type="evidence" value="ECO:0007669"/>
    <property type="project" value="InterPro"/>
</dbReference>
<sequence>MRANSEAFTGLEAAIVLIAFVVVASVFSFAMIGAGYFTTQTTERVLYSTISQTGSTPVLLGNLHGIKQDGVDGIGAIRFNVGISSGANPIAFENMVLTYSTTDYLRTYDQNDPFYDSTMIDEGYWGIIDIKPSTAADDTFLEANEVYTVYLNLTDGEELDPGQDFRIQMNSPKTTTFIIHRRAPWGIDNINVLS</sequence>
<reference evidence="6" key="1">
    <citation type="submission" date="2022-04" db="EMBL/GenBank/DDBJ databases">
        <title>Complete genome of Methanoplanus endosymbiosus DSM 3599.</title>
        <authorList>
            <person name="Chen S.-C."/>
            <person name="You Y.-T."/>
            <person name="Zhou Y.-Z."/>
            <person name="Lai M.-C."/>
        </authorList>
    </citation>
    <scope>NUCLEOTIDE SEQUENCE</scope>
    <source>
        <strain evidence="6">DSM 3599</strain>
    </source>
</reference>
<dbReference type="KEGG" id="mend:L6E24_06855"/>
<accession>A0A9E7PR36</accession>
<keyword evidence="6" id="KW-0969">Cilium</keyword>
<keyword evidence="5" id="KW-1133">Transmembrane helix</keyword>
<evidence type="ECO:0000256" key="5">
    <source>
        <dbReference type="SAM" id="Phobius"/>
    </source>
</evidence>
<feature type="transmembrane region" description="Helical" evidence="5">
    <location>
        <begin position="12"/>
        <end position="37"/>
    </location>
</feature>
<gene>
    <name evidence="6" type="ORF">L6E24_06855</name>
</gene>
<dbReference type="EMBL" id="CP096115">
    <property type="protein sequence ID" value="UUX93827.1"/>
    <property type="molecule type" value="Genomic_DNA"/>
</dbReference>
<dbReference type="Proteomes" id="UP001060368">
    <property type="component" value="Chromosome"/>
</dbReference>
<keyword evidence="5" id="KW-0812">Transmembrane</keyword>
<evidence type="ECO:0000313" key="6">
    <source>
        <dbReference type="EMBL" id="UUX93827.1"/>
    </source>
</evidence>
<dbReference type="Pfam" id="PF01917">
    <property type="entry name" value="Flagellin_arch-type"/>
    <property type="match status" value="1"/>
</dbReference>
<keyword evidence="6" id="KW-0282">Flagellum</keyword>
<evidence type="ECO:0000256" key="2">
    <source>
        <dbReference type="ARBA" id="ARBA00010256"/>
    </source>
</evidence>
<evidence type="ECO:0000256" key="1">
    <source>
        <dbReference type="ARBA" id="ARBA00004618"/>
    </source>
</evidence>
<dbReference type="NCBIfam" id="TIGR02537">
    <property type="entry name" value="arch_flag_Nterm"/>
    <property type="match status" value="1"/>
</dbReference>
<evidence type="ECO:0000313" key="7">
    <source>
        <dbReference type="Proteomes" id="UP001060368"/>
    </source>
</evidence>
<name>A0A9E7PR36_9EURY</name>
<dbReference type="PANTHER" id="PTHR35903:SF1">
    <property type="entry name" value="FLAGELLIN B1"/>
    <property type="match status" value="1"/>
</dbReference>
<comment type="similarity">
    <text evidence="2 4">Belongs to the archaeal flagellin family.</text>
</comment>
<dbReference type="RefSeq" id="WP_257743961.1">
    <property type="nucleotide sequence ID" value="NZ_CP096115.1"/>
</dbReference>
<comment type="subcellular location">
    <subcellularLocation>
        <location evidence="1 4">Archaeal flagellum</location>
    </subcellularLocation>
</comment>
<protein>
    <recommendedName>
        <fullName evidence="4">Flagellin</fullName>
    </recommendedName>
</protein>
<keyword evidence="5" id="KW-0472">Membrane</keyword>
<dbReference type="GeneID" id="74307404"/>
<proteinExistence type="inferred from homology"/>
<keyword evidence="3 4" id="KW-0974">Archaeal flagellum</keyword>
<dbReference type="GO" id="GO:0097589">
    <property type="term" value="C:archaeal-type flagellum"/>
    <property type="evidence" value="ECO:0007669"/>
    <property type="project" value="UniProtKB-SubCell"/>
</dbReference>
<evidence type="ECO:0000256" key="4">
    <source>
        <dbReference type="RuleBase" id="RU361282"/>
    </source>
</evidence>
<keyword evidence="7" id="KW-1185">Reference proteome</keyword>
<dbReference type="PANTHER" id="PTHR35903">
    <property type="entry name" value="FLAGELLIN B1"/>
    <property type="match status" value="1"/>
</dbReference>
<dbReference type="AlphaFoldDB" id="A0A9E7PR36"/>
<keyword evidence="6" id="KW-0966">Cell projection</keyword>
<dbReference type="InterPro" id="IPR002774">
    <property type="entry name" value="Flagellin_arc-type"/>
</dbReference>
<evidence type="ECO:0000256" key="3">
    <source>
        <dbReference type="ARBA" id="ARBA00022440"/>
    </source>
</evidence>
<comment type="function">
    <text evidence="4">Flagellin is the subunit protein which polymerizes to form the filaments of archaeal flagella.</text>
</comment>
<dbReference type="GO" id="GO:0097588">
    <property type="term" value="P:archaeal or bacterial-type flagellum-dependent cell motility"/>
    <property type="evidence" value="ECO:0007669"/>
    <property type="project" value="InterPro"/>
</dbReference>
<organism evidence="6 7">
    <name type="scientific">Methanoplanus endosymbiosus</name>
    <dbReference type="NCBI Taxonomy" id="33865"/>
    <lineage>
        <taxon>Archaea</taxon>
        <taxon>Methanobacteriati</taxon>
        <taxon>Methanobacteriota</taxon>
        <taxon>Stenosarchaea group</taxon>
        <taxon>Methanomicrobia</taxon>
        <taxon>Methanomicrobiales</taxon>
        <taxon>Methanomicrobiaceae</taxon>
        <taxon>Methanoplanus</taxon>
    </lineage>
</organism>
<dbReference type="InterPro" id="IPR013373">
    <property type="entry name" value="Flagellin/pilin_N_arc"/>
</dbReference>